<sequence length="59" mass="6715">MLLFALWQGNLSQVWQRIPWLSGGLLMLALTLPWYILAELRSPGFIDYLLLASIGNALR</sequence>
<name>A0A3B0ZZP7_9ZZZZ</name>
<dbReference type="EMBL" id="UOFT01000056">
    <property type="protein sequence ID" value="VAW97261.1"/>
    <property type="molecule type" value="Genomic_DNA"/>
</dbReference>
<evidence type="ECO:0000256" key="1">
    <source>
        <dbReference type="SAM" id="Phobius"/>
    </source>
</evidence>
<dbReference type="AlphaFoldDB" id="A0A3B0ZZP7"/>
<protein>
    <submittedName>
        <fullName evidence="2">Uncharacterized protein</fullName>
    </submittedName>
</protein>
<proteinExistence type="predicted"/>
<organism evidence="2">
    <name type="scientific">hydrothermal vent metagenome</name>
    <dbReference type="NCBI Taxonomy" id="652676"/>
    <lineage>
        <taxon>unclassified sequences</taxon>
        <taxon>metagenomes</taxon>
        <taxon>ecological metagenomes</taxon>
    </lineage>
</organism>
<evidence type="ECO:0000313" key="2">
    <source>
        <dbReference type="EMBL" id="VAW97261.1"/>
    </source>
</evidence>
<keyword evidence="1" id="KW-1133">Transmembrane helix</keyword>
<keyword evidence="1" id="KW-0472">Membrane</keyword>
<reference evidence="2" key="1">
    <citation type="submission" date="2018-06" db="EMBL/GenBank/DDBJ databases">
        <authorList>
            <person name="Zhirakovskaya E."/>
        </authorList>
    </citation>
    <scope>NUCLEOTIDE SEQUENCE</scope>
</reference>
<keyword evidence="1" id="KW-0812">Transmembrane</keyword>
<gene>
    <name evidence="2" type="ORF">MNBD_GAMMA23-1806</name>
</gene>
<accession>A0A3B0ZZP7</accession>
<feature type="transmembrane region" description="Helical" evidence="1">
    <location>
        <begin position="20"/>
        <end position="38"/>
    </location>
</feature>